<evidence type="ECO:0000313" key="1">
    <source>
        <dbReference type="EMBL" id="AWV88508.1"/>
    </source>
</evidence>
<name>A0A2Z4FIJ5_9DELT</name>
<dbReference type="RefSeq" id="WP_111332324.1">
    <property type="nucleotide sequence ID" value="NZ_CP030032.1"/>
</dbReference>
<dbReference type="EMBL" id="CP030032">
    <property type="protein sequence ID" value="AWV88508.1"/>
    <property type="molecule type" value="Genomic_DNA"/>
</dbReference>
<dbReference type="AlphaFoldDB" id="A0A2Z4FIJ5"/>
<reference evidence="1 2" key="1">
    <citation type="submission" date="2018-06" db="EMBL/GenBank/DDBJ databases">
        <title>Lujinxingia sediminis gen. nov. sp. nov., a new facultative anaerobic member of the class Deltaproteobacteria, and proposal of Lujinxingaceae fam. nov.</title>
        <authorList>
            <person name="Guo L.-Y."/>
            <person name="Li C.-M."/>
            <person name="Wang S."/>
            <person name="Du Z.-J."/>
        </authorList>
    </citation>
    <scope>NUCLEOTIDE SEQUENCE [LARGE SCALE GENOMIC DNA]</scope>
    <source>
        <strain evidence="1 2">FA350</strain>
    </source>
</reference>
<organism evidence="1 2">
    <name type="scientific">Bradymonas sediminis</name>
    <dbReference type="NCBI Taxonomy" id="1548548"/>
    <lineage>
        <taxon>Bacteria</taxon>
        <taxon>Deltaproteobacteria</taxon>
        <taxon>Bradymonadales</taxon>
        <taxon>Bradymonadaceae</taxon>
        <taxon>Bradymonas</taxon>
    </lineage>
</organism>
<dbReference type="Proteomes" id="UP000249799">
    <property type="component" value="Chromosome"/>
</dbReference>
<proteinExistence type="predicted"/>
<dbReference type="OrthoDB" id="9953927at2"/>
<evidence type="ECO:0000313" key="2">
    <source>
        <dbReference type="Proteomes" id="UP000249799"/>
    </source>
</evidence>
<accession>A0A2Z4FIJ5</accession>
<keyword evidence="2" id="KW-1185">Reference proteome</keyword>
<dbReference type="KEGG" id="bsed:DN745_03775"/>
<dbReference type="PROSITE" id="PS51257">
    <property type="entry name" value="PROKAR_LIPOPROTEIN"/>
    <property type="match status" value="1"/>
</dbReference>
<protein>
    <submittedName>
        <fullName evidence="1">Uncharacterized protein</fullName>
    </submittedName>
</protein>
<sequence>MKVILKSLASMLALGVLASVATGCVPTRKVMFKQEFVQGRSVRHIRNPVTEEYSLQVCDYGEDGRVTTCKESTILVERETENLL</sequence>
<gene>
    <name evidence="1" type="ORF">DN745_03775</name>
</gene>